<dbReference type="GO" id="GO:0005829">
    <property type="term" value="C:cytosol"/>
    <property type="evidence" value="ECO:0007669"/>
    <property type="project" value="TreeGrafter"/>
</dbReference>
<dbReference type="GO" id="GO:0032259">
    <property type="term" value="P:methylation"/>
    <property type="evidence" value="ECO:0007669"/>
    <property type="project" value="UniProtKB-KW"/>
</dbReference>
<evidence type="ECO:0000313" key="4">
    <source>
        <dbReference type="EMBL" id="AOW21785.1"/>
    </source>
</evidence>
<keyword evidence="2 4" id="KW-0808">Transferase</keyword>
<dbReference type="PANTHER" id="PTHR46429:SF1">
    <property type="entry name" value="23S RRNA (GUANOSINE-2'-O-)-METHYLTRANSFERASE RLMB"/>
    <property type="match status" value="1"/>
</dbReference>
<evidence type="ECO:0000259" key="3">
    <source>
        <dbReference type="SMART" id="SM00967"/>
    </source>
</evidence>
<proteinExistence type="predicted"/>
<accession>A0A1D8PB47</accession>
<name>A0A1D8PB47_9FLAO</name>
<dbReference type="EMBL" id="CP017478">
    <property type="protein sequence ID" value="AOW21785.1"/>
    <property type="molecule type" value="Genomic_DNA"/>
</dbReference>
<dbReference type="InterPro" id="IPR001537">
    <property type="entry name" value="SpoU_MeTrfase"/>
</dbReference>
<evidence type="ECO:0000256" key="1">
    <source>
        <dbReference type="ARBA" id="ARBA00022603"/>
    </source>
</evidence>
<dbReference type="InterPro" id="IPR013123">
    <property type="entry name" value="SpoU_subst-bd"/>
</dbReference>
<dbReference type="NCBIfam" id="TIGR00186">
    <property type="entry name" value="rRNA_methyl_3"/>
    <property type="match status" value="1"/>
</dbReference>
<protein>
    <submittedName>
        <fullName evidence="4">23S rRNA (Guanosine(2251)-2'-O)-methyltransferase RlmB</fullName>
    </submittedName>
</protein>
<dbReference type="Proteomes" id="UP000176050">
    <property type="component" value="Chromosome"/>
</dbReference>
<dbReference type="SUPFAM" id="SSF55315">
    <property type="entry name" value="L30e-like"/>
    <property type="match status" value="1"/>
</dbReference>
<dbReference type="KEGG" id="lul:LPB138_14340"/>
<dbReference type="SMART" id="SM00967">
    <property type="entry name" value="SpoU_sub_bind"/>
    <property type="match status" value="1"/>
</dbReference>
<dbReference type="GO" id="GO:0003723">
    <property type="term" value="F:RNA binding"/>
    <property type="evidence" value="ECO:0007669"/>
    <property type="project" value="InterPro"/>
</dbReference>
<dbReference type="GO" id="GO:0006396">
    <property type="term" value="P:RNA processing"/>
    <property type="evidence" value="ECO:0007669"/>
    <property type="project" value="InterPro"/>
</dbReference>
<evidence type="ECO:0000313" key="5">
    <source>
        <dbReference type="Proteomes" id="UP000176050"/>
    </source>
</evidence>
<sequence length="256" mass="28319">MFFYFTYICTMENKSSKIFGIRAVIEAINSGATIQKVYLQKDLKGNLFSELNGLIKEHKISTSFVPIEKLHHLSKDNNHQGVVATISQIDFYDLETLVNETLESDKNPLFLLLDQITDVRNFGAIIRTAECTGVNGIVIQSHGSAPLNADAIKTSAGAAFKVPICRVDHLKDALFLLQASEIQLVAATEKTENTLYDVDFTKPTAIIMGSEHRGVNPSILKMVDEKAKLPLLGEIESLNVSVACGAFLYETIRQRL</sequence>
<reference evidence="4 5" key="1">
    <citation type="submission" date="2016-10" db="EMBL/GenBank/DDBJ databases">
        <title>Lutibacter sp. LPB0138, isolated from marine gastropod.</title>
        <authorList>
            <person name="Kim E."/>
            <person name="Yi H."/>
        </authorList>
    </citation>
    <scope>NUCLEOTIDE SEQUENCE [LARGE SCALE GENOMIC DNA]</scope>
    <source>
        <strain evidence="4 5">LPB0138</strain>
    </source>
</reference>
<organism evidence="4 5">
    <name type="scientific">Urechidicola croceus</name>
    <dbReference type="NCBI Taxonomy" id="1850246"/>
    <lineage>
        <taxon>Bacteria</taxon>
        <taxon>Pseudomonadati</taxon>
        <taxon>Bacteroidota</taxon>
        <taxon>Flavobacteriia</taxon>
        <taxon>Flavobacteriales</taxon>
        <taxon>Flavobacteriaceae</taxon>
        <taxon>Urechidicola</taxon>
    </lineage>
</organism>
<dbReference type="PANTHER" id="PTHR46429">
    <property type="entry name" value="23S RRNA (GUANOSINE-2'-O-)-METHYLTRANSFERASE RLMB"/>
    <property type="match status" value="1"/>
</dbReference>
<dbReference type="SUPFAM" id="SSF75217">
    <property type="entry name" value="alpha/beta knot"/>
    <property type="match status" value="1"/>
</dbReference>
<dbReference type="Pfam" id="PF08032">
    <property type="entry name" value="SpoU_sub_bind"/>
    <property type="match status" value="1"/>
</dbReference>
<dbReference type="AlphaFoldDB" id="A0A1D8PB47"/>
<gene>
    <name evidence="4" type="ORF">LPB138_14340</name>
</gene>
<keyword evidence="5" id="KW-1185">Reference proteome</keyword>
<dbReference type="InterPro" id="IPR004441">
    <property type="entry name" value="rRNA_MeTrfase_TrmH"/>
</dbReference>
<dbReference type="CDD" id="cd18103">
    <property type="entry name" value="SpoU-like_RlmB"/>
    <property type="match status" value="1"/>
</dbReference>
<dbReference type="Gene3D" id="3.40.1280.10">
    <property type="match status" value="1"/>
</dbReference>
<dbReference type="InterPro" id="IPR029028">
    <property type="entry name" value="Alpha/beta_knot_MTases"/>
</dbReference>
<keyword evidence="1 4" id="KW-0489">Methyltransferase</keyword>
<dbReference type="InterPro" id="IPR029064">
    <property type="entry name" value="Ribosomal_eL30-like_sf"/>
</dbReference>
<dbReference type="InterPro" id="IPR029026">
    <property type="entry name" value="tRNA_m1G_MTases_N"/>
</dbReference>
<dbReference type="GO" id="GO:0008173">
    <property type="term" value="F:RNA methyltransferase activity"/>
    <property type="evidence" value="ECO:0007669"/>
    <property type="project" value="InterPro"/>
</dbReference>
<dbReference type="Pfam" id="PF00588">
    <property type="entry name" value="SpoU_methylase"/>
    <property type="match status" value="1"/>
</dbReference>
<evidence type="ECO:0000256" key="2">
    <source>
        <dbReference type="ARBA" id="ARBA00022679"/>
    </source>
</evidence>
<feature type="domain" description="RNA 2-O ribose methyltransferase substrate binding" evidence="3">
    <location>
        <begin position="17"/>
        <end position="92"/>
    </location>
</feature>
<dbReference type="STRING" id="1850246.LPB138_14340"/>
<dbReference type="Gene3D" id="3.30.1330.30">
    <property type="match status" value="1"/>
</dbReference>